<proteinExistence type="predicted"/>
<name>A0AAV4N2N3_CAEEX</name>
<organism evidence="1 2">
    <name type="scientific">Caerostris extrusa</name>
    <name type="common">Bark spider</name>
    <name type="synonym">Caerostris bankana</name>
    <dbReference type="NCBI Taxonomy" id="172846"/>
    <lineage>
        <taxon>Eukaryota</taxon>
        <taxon>Metazoa</taxon>
        <taxon>Ecdysozoa</taxon>
        <taxon>Arthropoda</taxon>
        <taxon>Chelicerata</taxon>
        <taxon>Arachnida</taxon>
        <taxon>Araneae</taxon>
        <taxon>Araneomorphae</taxon>
        <taxon>Entelegynae</taxon>
        <taxon>Araneoidea</taxon>
        <taxon>Araneidae</taxon>
        <taxon>Caerostris</taxon>
    </lineage>
</organism>
<sequence>MKGRLGVKKMLPQGGGKLRSQSWCWFSAGSDTAAVLWCWIASIKVRCCPETWETDGEWDNKCKGNRIDSQTTW</sequence>
<dbReference type="EMBL" id="BPLR01002851">
    <property type="protein sequence ID" value="GIX78574.1"/>
    <property type="molecule type" value="Genomic_DNA"/>
</dbReference>
<evidence type="ECO:0000313" key="2">
    <source>
        <dbReference type="Proteomes" id="UP001054945"/>
    </source>
</evidence>
<keyword evidence="2" id="KW-1185">Reference proteome</keyword>
<accession>A0AAV4N2N3</accession>
<gene>
    <name evidence="1" type="ORF">CEXT_250321</name>
</gene>
<evidence type="ECO:0000313" key="1">
    <source>
        <dbReference type="EMBL" id="GIX78574.1"/>
    </source>
</evidence>
<dbReference type="AlphaFoldDB" id="A0AAV4N2N3"/>
<protein>
    <submittedName>
        <fullName evidence="1">Uncharacterized protein</fullName>
    </submittedName>
</protein>
<comment type="caution">
    <text evidence="1">The sequence shown here is derived from an EMBL/GenBank/DDBJ whole genome shotgun (WGS) entry which is preliminary data.</text>
</comment>
<dbReference type="Proteomes" id="UP001054945">
    <property type="component" value="Unassembled WGS sequence"/>
</dbReference>
<reference evidence="1 2" key="1">
    <citation type="submission" date="2021-06" db="EMBL/GenBank/DDBJ databases">
        <title>Caerostris extrusa draft genome.</title>
        <authorList>
            <person name="Kono N."/>
            <person name="Arakawa K."/>
        </authorList>
    </citation>
    <scope>NUCLEOTIDE SEQUENCE [LARGE SCALE GENOMIC DNA]</scope>
</reference>